<dbReference type="STRING" id="137246.A0A401S2L5"/>
<dbReference type="Pfam" id="PF22959">
    <property type="entry name" value="Ig_NUP210_15th"/>
    <property type="match status" value="1"/>
</dbReference>
<feature type="chain" id="PRO_5019543800" description="BIG2 domain-containing protein" evidence="2">
    <location>
        <begin position="23"/>
        <end position="1611"/>
    </location>
</feature>
<dbReference type="Proteomes" id="UP000287033">
    <property type="component" value="Unassembled WGS sequence"/>
</dbReference>
<dbReference type="Pfam" id="PF22957">
    <property type="entry name" value="NUP210_Ig"/>
    <property type="match status" value="1"/>
</dbReference>
<dbReference type="PANTHER" id="PTHR23019">
    <property type="entry name" value="NUCLEAR PORE MEMBRANE GLYCOPROTEIN GP210-RELATED"/>
    <property type="match status" value="1"/>
</dbReference>
<dbReference type="InterPro" id="IPR056899">
    <property type="entry name" value="Ig_NUP210_9th"/>
</dbReference>
<dbReference type="Pfam" id="PF22969">
    <property type="entry name" value="Ig_NUP210_2nd"/>
    <property type="match status" value="1"/>
</dbReference>
<keyword evidence="1" id="KW-1133">Transmembrane helix</keyword>
<dbReference type="Pfam" id="PF24935">
    <property type="entry name" value="Ig_NUP210_6th"/>
    <property type="match status" value="1"/>
</dbReference>
<protein>
    <recommendedName>
        <fullName evidence="3">BIG2 domain-containing protein</fullName>
    </recommendedName>
</protein>
<evidence type="ECO:0000256" key="1">
    <source>
        <dbReference type="SAM" id="Phobius"/>
    </source>
</evidence>
<dbReference type="PANTHER" id="PTHR23019:SF1">
    <property type="entry name" value="NUCLEAR PORE MEMBRANE GLYCOPROTEIN 210-LIKE"/>
    <property type="match status" value="1"/>
</dbReference>
<dbReference type="EMBL" id="BEZZ01000062">
    <property type="protein sequence ID" value="GCC24624.1"/>
    <property type="molecule type" value="Genomic_DNA"/>
</dbReference>
<reference evidence="4 5" key="1">
    <citation type="journal article" date="2018" name="Nat. Ecol. Evol.">
        <title>Shark genomes provide insights into elasmobranch evolution and the origin of vertebrates.</title>
        <authorList>
            <person name="Hara Y"/>
            <person name="Yamaguchi K"/>
            <person name="Onimaru K"/>
            <person name="Kadota M"/>
            <person name="Koyanagi M"/>
            <person name="Keeley SD"/>
            <person name="Tatsumi K"/>
            <person name="Tanaka K"/>
            <person name="Motone F"/>
            <person name="Kageyama Y"/>
            <person name="Nozu R"/>
            <person name="Adachi N"/>
            <person name="Nishimura O"/>
            <person name="Nakagawa R"/>
            <person name="Tanegashima C"/>
            <person name="Kiyatake I"/>
            <person name="Matsumoto R"/>
            <person name="Murakumo K"/>
            <person name="Nishida K"/>
            <person name="Terakita A"/>
            <person name="Kuratani S"/>
            <person name="Sato K"/>
            <person name="Hyodo S Kuraku.S."/>
        </authorList>
    </citation>
    <scope>NUCLEOTIDE SEQUENCE [LARGE SCALE GENOMIC DNA]</scope>
</reference>
<keyword evidence="2" id="KW-0732">Signal</keyword>
<proteinExistence type="predicted"/>
<gene>
    <name evidence="4" type="ORF">chiPu_0003026</name>
</gene>
<evidence type="ECO:0000313" key="4">
    <source>
        <dbReference type="EMBL" id="GCC24624.1"/>
    </source>
</evidence>
<dbReference type="Pfam" id="PF26182">
    <property type="entry name" value="Ig_NUP210_5th"/>
    <property type="match status" value="1"/>
</dbReference>
<feature type="domain" description="BIG2" evidence="3">
    <location>
        <begin position="810"/>
        <end position="885"/>
    </location>
</feature>
<name>A0A401S2L5_CHIPU</name>
<dbReference type="SMART" id="SM00635">
    <property type="entry name" value="BID_2"/>
    <property type="match status" value="1"/>
</dbReference>
<dbReference type="InterPro" id="IPR056898">
    <property type="entry name" value="Ig_NUP210_6th"/>
</dbReference>
<dbReference type="InterPro" id="IPR056897">
    <property type="entry name" value="Ig_NUP210_4th"/>
</dbReference>
<sequence>MAAGLWARLLFLAVVGFRYIAGTKLNVPKVLLPYSATVKVNFTLEADEGCYLCLEGFIFEWSIVKNEDMDNIAESPSKIRIMKFSESTYLPPAHIARMEKDGLQGDIILVSGLMTGTANLKTRLQDAIYKNVPAASIRVTILENIILSPAHDIYLLIGSIIRYRVAKVVNGKMTEIEMPSEQYKLELKSGETDSDVDRTVAELDSDTCIVTASAFLRASAGFSVFPGERWVLEVGRTYEFRVEVYDKSSNKVYLSDNLNIGTNIPETHFRILNKSLNGTYYNVDVLLAGQEIIKASLFGVAGESLVIPITNHQEVTIYEPIILKPKVLVFPWHPKPRSYRHLIQVNGGSGNFTWSSGNESVALVTVKGVIATSGSRGFSIIHARDVENPIHFGKMQVNVLRPVSIEFVQSRVEIEVGQTLDLPIMVYGLMDTDAMETVPVNNCTLMNLAVEMDKQGVFKVIQGRLEPDAAHCTGIRVEAETPGHTVLTASAGFLEVHFSSSITIASYQRLRVPVSFCRNTILELTAYDKYGRKFDNFTSLQINWKSSNFSLGSFHPAIQMEMFLRDDGSGQKRLHGHRMVVVYKRKGTVTISVYLVGYGKTDTDLPQSHVGVRFSPVSATIDLLLVDDVSLVPKNLTVYNHPDVLEIVYLTEGSGYFFVNTTDTEILTSTYLETKNYVQIRPLQPGFVTMKAYDLCLTCKGPARAEICVSDILDFELNFIHKIEIGKSVPVNVRVLDFFKKPFLNRYFRYMNISLQAASPIVTLEPITDLDKYAASYLLRAVALGQTTLIAMARDKFGRKLSSSPRQIEVFPPFRLIPQKVTLIIGGMMQVMSEGGPQPQTNIHFSINNGTIAEVNELGQLTALMVGTAKVTGIIQAADDDTGKVVVFSKDEVTVNVIQLRGIKIHAPVTRLRTGTQLPVYVVGVTSCQTPFTFGSAVPGLTFHWTTTKREVIELVSRHSEISLQLSAEHNFAMLLYSKAEGKTGLKVTVTSQNPSAAQFEGNFDRFSDEIQIMVFGILQLLPLSLPAKEVLMSPNSHLKLQTSRDGKAYVNYEVRKCPHNKSVIMEDGHGVLTSGPRTGSSALTVTSLEYFGLNQTIVTGVRVAPVAYLSINTSPKLHIAKNEELAAVPLGMTLTFMVNFYDLSGEQFHAHNTELYLAVNRDDLLLIGPGTRNNTYVAQAANIGLTLLAVWDNRHPGIADYIPIPTQYAIWPNISEHVILSDVICFSSVLVNQEGEPGNWYQLSSEVLQIDPATGLGVTRSTGSTTVYYEIPGIVRTYREITVIGVGKASVSFHGFTCVIGRPNINVYRFLVTTMNKDSSLRGDCSFAQVKAMSKLNPASNLACSVRFSNIGLQFLAVSVFSVVPEFIADTGHYSCTVTIKELSDSVHKELSIGGDTYISVKASVLGGHYAGQVGRTEIPFIPGFYMNQSVVTLSCKEPTVNITIFGIAKVLNELEVRSQSPVIVVSKPVRSHSLHNVVYSLSTANLSLLQQGLPCTNISVSSILTKQSVHVTVTVLRSGGNGGTTGEFPFEESTFFDQLVESYQVLMFTLFAVLATTAIIFIAYNAFLTRIQTIPVIYVSTTPQTGYNSTTPCSNPRRRYLQSWLWSVR</sequence>
<dbReference type="InterPro" id="IPR055098">
    <property type="entry name" value="Ig_NUP210_3rd"/>
</dbReference>
<dbReference type="InterPro" id="IPR055097">
    <property type="entry name" value="Ig_NUP210_2nd"/>
</dbReference>
<dbReference type="InterPro" id="IPR055095">
    <property type="entry name" value="NUP210_Ig_C"/>
</dbReference>
<organism evidence="4 5">
    <name type="scientific">Chiloscyllium punctatum</name>
    <name type="common">Brownbanded bambooshark</name>
    <name type="synonym">Hemiscyllium punctatum</name>
    <dbReference type="NCBI Taxonomy" id="137246"/>
    <lineage>
        <taxon>Eukaryota</taxon>
        <taxon>Metazoa</taxon>
        <taxon>Chordata</taxon>
        <taxon>Craniata</taxon>
        <taxon>Vertebrata</taxon>
        <taxon>Chondrichthyes</taxon>
        <taxon>Elasmobranchii</taxon>
        <taxon>Galeomorphii</taxon>
        <taxon>Galeoidea</taxon>
        <taxon>Orectolobiformes</taxon>
        <taxon>Hemiscylliidae</taxon>
        <taxon>Chiloscyllium</taxon>
    </lineage>
</organism>
<evidence type="ECO:0000256" key="2">
    <source>
        <dbReference type="SAM" id="SignalP"/>
    </source>
</evidence>
<keyword evidence="1" id="KW-0472">Membrane</keyword>
<dbReference type="InterPro" id="IPR003343">
    <property type="entry name" value="Big_2"/>
</dbReference>
<comment type="caution">
    <text evidence="4">The sequence shown here is derived from an EMBL/GenBank/DDBJ whole genome shotgun (WGS) entry which is preliminary data.</text>
</comment>
<dbReference type="GO" id="GO:0005643">
    <property type="term" value="C:nuclear pore"/>
    <property type="evidence" value="ECO:0007669"/>
    <property type="project" value="TreeGrafter"/>
</dbReference>
<dbReference type="SUPFAM" id="SSF49373">
    <property type="entry name" value="Invasin/intimin cell-adhesion fragments"/>
    <property type="match status" value="1"/>
</dbReference>
<dbReference type="OMA" id="SYTHGNI"/>
<dbReference type="Pfam" id="PF24991">
    <property type="entry name" value="Ig_NUP210_4th"/>
    <property type="match status" value="1"/>
</dbReference>
<dbReference type="Pfam" id="PF22963">
    <property type="entry name" value="Ig_NUP210_3rd"/>
    <property type="match status" value="1"/>
</dbReference>
<evidence type="ECO:0000259" key="3">
    <source>
        <dbReference type="SMART" id="SM00635"/>
    </source>
</evidence>
<dbReference type="InterPro" id="IPR058779">
    <property type="entry name" value="Ig_NUP210_13th"/>
</dbReference>
<dbReference type="OrthoDB" id="361283at2759"/>
<dbReference type="Pfam" id="PF26183">
    <property type="entry name" value="Ig_NUP210_14th"/>
    <property type="match status" value="1"/>
</dbReference>
<dbReference type="Pfam" id="PF26184">
    <property type="entry name" value="Ig_NUP210_8th"/>
    <property type="match status" value="1"/>
</dbReference>
<keyword evidence="1" id="KW-0812">Transmembrane</keyword>
<dbReference type="Pfam" id="PF26181">
    <property type="entry name" value="Ig_NUP210_13th"/>
    <property type="match status" value="1"/>
</dbReference>
<accession>A0A401S2L5</accession>
<dbReference type="InterPro" id="IPR045197">
    <property type="entry name" value="NUP210-like"/>
</dbReference>
<evidence type="ECO:0000313" key="5">
    <source>
        <dbReference type="Proteomes" id="UP000287033"/>
    </source>
</evidence>
<dbReference type="Pfam" id="PF02368">
    <property type="entry name" value="Big_2"/>
    <property type="match status" value="1"/>
</dbReference>
<feature type="signal peptide" evidence="2">
    <location>
        <begin position="1"/>
        <end position="22"/>
    </location>
</feature>
<feature type="transmembrane region" description="Helical" evidence="1">
    <location>
        <begin position="1547"/>
        <end position="1569"/>
    </location>
</feature>
<dbReference type="InterPro" id="IPR057586">
    <property type="entry name" value="Ig_NUP210_16th"/>
</dbReference>
<dbReference type="InterPro" id="IPR055094">
    <property type="entry name" value="NUP210_Ig15"/>
</dbReference>
<dbReference type="Pfam" id="PF24902">
    <property type="entry name" value="Ig_NUP210_9th"/>
    <property type="match status" value="1"/>
</dbReference>
<keyword evidence="5" id="KW-1185">Reference proteome</keyword>
<dbReference type="InterPro" id="IPR008964">
    <property type="entry name" value="Invasin/intimin_cell_adhesion"/>
</dbReference>
<dbReference type="Pfam" id="PF25354">
    <property type="entry name" value="Ig_NUP210_16th"/>
    <property type="match status" value="1"/>
</dbReference>